<evidence type="ECO:0000313" key="2">
    <source>
        <dbReference type="EMBL" id="KAG9456460.1"/>
    </source>
</evidence>
<name>A0AAV7F879_ARIFI</name>
<gene>
    <name evidence="2" type="ORF">H6P81_000968</name>
</gene>
<organism evidence="2 3">
    <name type="scientific">Aristolochia fimbriata</name>
    <name type="common">White veined hardy Dutchman's pipe vine</name>
    <dbReference type="NCBI Taxonomy" id="158543"/>
    <lineage>
        <taxon>Eukaryota</taxon>
        <taxon>Viridiplantae</taxon>
        <taxon>Streptophyta</taxon>
        <taxon>Embryophyta</taxon>
        <taxon>Tracheophyta</taxon>
        <taxon>Spermatophyta</taxon>
        <taxon>Magnoliopsida</taxon>
        <taxon>Magnoliidae</taxon>
        <taxon>Piperales</taxon>
        <taxon>Aristolochiaceae</taxon>
        <taxon>Aristolochia</taxon>
    </lineage>
</organism>
<feature type="compositionally biased region" description="Pro residues" evidence="1">
    <location>
        <begin position="68"/>
        <end position="79"/>
    </location>
</feature>
<proteinExistence type="predicted"/>
<dbReference type="Proteomes" id="UP000825729">
    <property type="component" value="Unassembled WGS sequence"/>
</dbReference>
<dbReference type="AlphaFoldDB" id="A0AAV7F879"/>
<evidence type="ECO:0000313" key="3">
    <source>
        <dbReference type="Proteomes" id="UP000825729"/>
    </source>
</evidence>
<accession>A0AAV7F879</accession>
<feature type="region of interest" description="Disordered" evidence="1">
    <location>
        <begin position="43"/>
        <end position="80"/>
    </location>
</feature>
<comment type="caution">
    <text evidence="2">The sequence shown here is derived from an EMBL/GenBank/DDBJ whole genome shotgun (WGS) entry which is preliminary data.</text>
</comment>
<sequence length="129" mass="13893">MGRGEMRIFFLMQEGKSGIREGQGSRGRCLEWVRHGMIGGGPPHLLHHPRMSGGAMHALPRPGTELEVPPPPIRLPPRPLTSAVRVAGPTKREMRGPRYPCPLHMECGAGGVASFLKSPSGLTLEGSTE</sequence>
<evidence type="ECO:0000256" key="1">
    <source>
        <dbReference type="SAM" id="MobiDB-lite"/>
    </source>
</evidence>
<keyword evidence="3" id="KW-1185">Reference proteome</keyword>
<reference evidence="2 3" key="1">
    <citation type="submission" date="2021-07" db="EMBL/GenBank/DDBJ databases">
        <title>The Aristolochia fimbriata genome: insights into angiosperm evolution, floral development and chemical biosynthesis.</title>
        <authorList>
            <person name="Jiao Y."/>
        </authorList>
    </citation>
    <scope>NUCLEOTIDE SEQUENCE [LARGE SCALE GENOMIC DNA]</scope>
    <source>
        <strain evidence="2">IBCAS-2021</strain>
        <tissue evidence="2">Leaf</tissue>
    </source>
</reference>
<protein>
    <submittedName>
        <fullName evidence="2">Uncharacterized protein</fullName>
    </submittedName>
</protein>
<dbReference type="EMBL" id="JAINDJ010000002">
    <property type="protein sequence ID" value="KAG9456460.1"/>
    <property type="molecule type" value="Genomic_DNA"/>
</dbReference>